<keyword evidence="7" id="KW-0862">Zinc</keyword>
<accession>A0A381WAG3</accession>
<dbReference type="AlphaFoldDB" id="A0A381WAG3"/>
<dbReference type="Pfam" id="PF01475">
    <property type="entry name" value="FUR"/>
    <property type="match status" value="1"/>
</dbReference>
<evidence type="ECO:0000256" key="8">
    <source>
        <dbReference type="ARBA" id="ARBA00023015"/>
    </source>
</evidence>
<dbReference type="GO" id="GO:1900376">
    <property type="term" value="P:regulation of secondary metabolite biosynthetic process"/>
    <property type="evidence" value="ECO:0007669"/>
    <property type="project" value="TreeGrafter"/>
</dbReference>
<organism evidence="11">
    <name type="scientific">marine metagenome</name>
    <dbReference type="NCBI Taxonomy" id="408172"/>
    <lineage>
        <taxon>unclassified sequences</taxon>
        <taxon>metagenomes</taxon>
        <taxon>ecological metagenomes</taxon>
    </lineage>
</organism>
<sequence>MAARTKPKDDRYRLPAAAERRSRKLAEERFDRYLSEHDLKLTPERREILKEFYRIHAHIEADELMFHLRRAGVRVSRATIYRTLDLLVQAGLARRISLGKDHSYYEHILGREAHEHMICLGCDRIIEWLDAELARVVFRNCAEQSFSPSRHSLQVFGYCQDCSKTSEAHKALELGEDANLSPGG</sequence>
<comment type="similarity">
    <text evidence="2">Belongs to the Fur family.</text>
</comment>
<gene>
    <name evidence="11" type="ORF">METZ01_LOCUS102145</name>
</gene>
<evidence type="ECO:0008006" key="12">
    <source>
        <dbReference type="Google" id="ProtNLM"/>
    </source>
</evidence>
<dbReference type="InterPro" id="IPR036388">
    <property type="entry name" value="WH-like_DNA-bd_sf"/>
</dbReference>
<evidence type="ECO:0000256" key="5">
    <source>
        <dbReference type="ARBA" id="ARBA00022491"/>
    </source>
</evidence>
<dbReference type="EMBL" id="UINC01011140">
    <property type="protein sequence ID" value="SVA49291.1"/>
    <property type="molecule type" value="Genomic_DNA"/>
</dbReference>
<dbReference type="GO" id="GO:0000976">
    <property type="term" value="F:transcription cis-regulatory region binding"/>
    <property type="evidence" value="ECO:0007669"/>
    <property type="project" value="TreeGrafter"/>
</dbReference>
<comment type="subcellular location">
    <subcellularLocation>
        <location evidence="1">Cytoplasm</location>
    </subcellularLocation>
</comment>
<proteinExistence type="inferred from homology"/>
<evidence type="ECO:0000256" key="3">
    <source>
        <dbReference type="ARBA" id="ARBA00011738"/>
    </source>
</evidence>
<keyword evidence="4" id="KW-0963">Cytoplasm</keyword>
<dbReference type="GO" id="GO:0003700">
    <property type="term" value="F:DNA-binding transcription factor activity"/>
    <property type="evidence" value="ECO:0007669"/>
    <property type="project" value="InterPro"/>
</dbReference>
<dbReference type="PANTHER" id="PTHR33202">
    <property type="entry name" value="ZINC UPTAKE REGULATION PROTEIN"/>
    <property type="match status" value="1"/>
</dbReference>
<evidence type="ECO:0000256" key="7">
    <source>
        <dbReference type="ARBA" id="ARBA00022833"/>
    </source>
</evidence>
<dbReference type="Gene3D" id="3.30.1490.190">
    <property type="match status" value="1"/>
</dbReference>
<dbReference type="CDD" id="cd07153">
    <property type="entry name" value="Fur_like"/>
    <property type="match status" value="1"/>
</dbReference>
<protein>
    <recommendedName>
        <fullName evidence="12">Ferric uptake regulation protein</fullName>
    </recommendedName>
</protein>
<evidence type="ECO:0000256" key="2">
    <source>
        <dbReference type="ARBA" id="ARBA00007957"/>
    </source>
</evidence>
<evidence type="ECO:0000256" key="1">
    <source>
        <dbReference type="ARBA" id="ARBA00004496"/>
    </source>
</evidence>
<evidence type="ECO:0000256" key="10">
    <source>
        <dbReference type="ARBA" id="ARBA00023163"/>
    </source>
</evidence>
<evidence type="ECO:0000256" key="9">
    <source>
        <dbReference type="ARBA" id="ARBA00023125"/>
    </source>
</evidence>
<evidence type="ECO:0000256" key="6">
    <source>
        <dbReference type="ARBA" id="ARBA00022723"/>
    </source>
</evidence>
<name>A0A381WAG3_9ZZZZ</name>
<dbReference type="InterPro" id="IPR002481">
    <property type="entry name" value="FUR"/>
</dbReference>
<dbReference type="PANTHER" id="PTHR33202:SF2">
    <property type="entry name" value="FERRIC UPTAKE REGULATION PROTEIN"/>
    <property type="match status" value="1"/>
</dbReference>
<dbReference type="GO" id="GO:0045892">
    <property type="term" value="P:negative regulation of DNA-templated transcription"/>
    <property type="evidence" value="ECO:0007669"/>
    <property type="project" value="TreeGrafter"/>
</dbReference>
<dbReference type="SUPFAM" id="SSF46785">
    <property type="entry name" value="Winged helix' DNA-binding domain"/>
    <property type="match status" value="1"/>
</dbReference>
<comment type="subunit">
    <text evidence="3">Homodimer.</text>
</comment>
<dbReference type="Gene3D" id="1.10.10.10">
    <property type="entry name" value="Winged helix-like DNA-binding domain superfamily/Winged helix DNA-binding domain"/>
    <property type="match status" value="1"/>
</dbReference>
<keyword evidence="10" id="KW-0804">Transcription</keyword>
<reference evidence="11" key="1">
    <citation type="submission" date="2018-05" db="EMBL/GenBank/DDBJ databases">
        <authorList>
            <person name="Lanie J.A."/>
            <person name="Ng W.-L."/>
            <person name="Kazmierczak K.M."/>
            <person name="Andrzejewski T.M."/>
            <person name="Davidsen T.M."/>
            <person name="Wayne K.J."/>
            <person name="Tettelin H."/>
            <person name="Glass J.I."/>
            <person name="Rusch D."/>
            <person name="Podicherti R."/>
            <person name="Tsui H.-C.T."/>
            <person name="Winkler M.E."/>
        </authorList>
    </citation>
    <scope>NUCLEOTIDE SEQUENCE</scope>
</reference>
<dbReference type="InterPro" id="IPR043135">
    <property type="entry name" value="Fur_C"/>
</dbReference>
<evidence type="ECO:0000256" key="4">
    <source>
        <dbReference type="ARBA" id="ARBA00022490"/>
    </source>
</evidence>
<evidence type="ECO:0000313" key="11">
    <source>
        <dbReference type="EMBL" id="SVA49291.1"/>
    </source>
</evidence>
<keyword evidence="9" id="KW-0238">DNA-binding</keyword>
<dbReference type="GO" id="GO:0008270">
    <property type="term" value="F:zinc ion binding"/>
    <property type="evidence" value="ECO:0007669"/>
    <property type="project" value="TreeGrafter"/>
</dbReference>
<keyword evidence="5" id="KW-0678">Repressor</keyword>
<keyword evidence="8" id="KW-0805">Transcription regulation</keyword>
<dbReference type="GO" id="GO:0005829">
    <property type="term" value="C:cytosol"/>
    <property type="evidence" value="ECO:0007669"/>
    <property type="project" value="TreeGrafter"/>
</dbReference>
<keyword evidence="6" id="KW-0479">Metal-binding</keyword>
<dbReference type="InterPro" id="IPR036390">
    <property type="entry name" value="WH_DNA-bd_sf"/>
</dbReference>